<dbReference type="PROSITE" id="PS00615">
    <property type="entry name" value="C_TYPE_LECTIN_1"/>
    <property type="match status" value="1"/>
</dbReference>
<reference evidence="5" key="1">
    <citation type="journal article" date="2008" name="Nature">
        <title>The amphioxus genome and the evolution of the chordate karyotype.</title>
        <authorList>
            <consortium name="US DOE Joint Genome Institute (JGI-PGF)"/>
            <person name="Putnam N.H."/>
            <person name="Butts T."/>
            <person name="Ferrier D.E.K."/>
            <person name="Furlong R.F."/>
            <person name="Hellsten U."/>
            <person name="Kawashima T."/>
            <person name="Robinson-Rechavi M."/>
            <person name="Shoguchi E."/>
            <person name="Terry A."/>
            <person name="Yu J.-K."/>
            <person name="Benito-Gutierrez E.L."/>
            <person name="Dubchak I."/>
            <person name="Garcia-Fernandez J."/>
            <person name="Gibson-Brown J.J."/>
            <person name="Grigoriev I.V."/>
            <person name="Horton A.C."/>
            <person name="de Jong P.J."/>
            <person name="Jurka J."/>
            <person name="Kapitonov V.V."/>
            <person name="Kohara Y."/>
            <person name="Kuroki Y."/>
            <person name="Lindquist E."/>
            <person name="Lucas S."/>
            <person name="Osoegawa K."/>
            <person name="Pennacchio L.A."/>
            <person name="Salamov A.A."/>
            <person name="Satou Y."/>
            <person name="Sauka-Spengler T."/>
            <person name="Schmutz J."/>
            <person name="Shin-I T."/>
            <person name="Toyoda A."/>
            <person name="Bronner-Fraser M."/>
            <person name="Fujiyama A."/>
            <person name="Holland L.Z."/>
            <person name="Holland P.W.H."/>
            <person name="Satoh N."/>
            <person name="Rokhsar D.S."/>
        </authorList>
    </citation>
    <scope>NUCLEOTIDE SEQUENCE [LARGE SCALE GENOMIC DNA]</scope>
    <source>
        <strain evidence="5">S238N-H82</strain>
        <tissue evidence="5">Testes</tissue>
    </source>
</reference>
<evidence type="ECO:0000256" key="1">
    <source>
        <dbReference type="ARBA" id="ARBA00022734"/>
    </source>
</evidence>
<dbReference type="PANTHER" id="PTHR22799">
    <property type="entry name" value="TETRANECTIN-RELATED"/>
    <property type="match status" value="1"/>
</dbReference>
<evidence type="ECO:0000313" key="5">
    <source>
        <dbReference type="EMBL" id="EEN66769.1"/>
    </source>
</evidence>
<keyword evidence="2" id="KW-1015">Disulfide bond</keyword>
<feature type="compositionally biased region" description="Low complexity" evidence="3">
    <location>
        <begin position="165"/>
        <end position="177"/>
    </location>
</feature>
<dbReference type="GO" id="GO:0030246">
    <property type="term" value="F:carbohydrate binding"/>
    <property type="evidence" value="ECO:0007669"/>
    <property type="project" value="UniProtKB-KW"/>
</dbReference>
<dbReference type="InterPro" id="IPR018378">
    <property type="entry name" value="C-type_lectin_CS"/>
</dbReference>
<accession>C3XY84</accession>
<keyword evidence="1" id="KW-0430">Lectin</keyword>
<dbReference type="SUPFAM" id="SSF56436">
    <property type="entry name" value="C-type lectin-like"/>
    <property type="match status" value="1"/>
</dbReference>
<dbReference type="Pfam" id="PF00059">
    <property type="entry name" value="Lectin_C"/>
    <property type="match status" value="1"/>
</dbReference>
<feature type="region of interest" description="Disordered" evidence="3">
    <location>
        <begin position="137"/>
        <end position="180"/>
    </location>
</feature>
<dbReference type="InterPro" id="IPR051663">
    <property type="entry name" value="CLec_Tetranectin-domain"/>
</dbReference>
<evidence type="ECO:0000259" key="4">
    <source>
        <dbReference type="PROSITE" id="PS50041"/>
    </source>
</evidence>
<name>C3XY84_BRAFL</name>
<evidence type="ECO:0000256" key="3">
    <source>
        <dbReference type="SAM" id="MobiDB-lite"/>
    </source>
</evidence>
<dbReference type="eggNOG" id="KOG4297">
    <property type="taxonomic scope" value="Eukaryota"/>
</dbReference>
<gene>
    <name evidence="5" type="ORF">BRAFLDRAFT_91545</name>
</gene>
<organism>
    <name type="scientific">Branchiostoma floridae</name>
    <name type="common">Florida lancelet</name>
    <name type="synonym">Amphioxus</name>
    <dbReference type="NCBI Taxonomy" id="7739"/>
    <lineage>
        <taxon>Eukaryota</taxon>
        <taxon>Metazoa</taxon>
        <taxon>Chordata</taxon>
        <taxon>Cephalochordata</taxon>
        <taxon>Leptocardii</taxon>
        <taxon>Amphioxiformes</taxon>
        <taxon>Branchiostomatidae</taxon>
        <taxon>Branchiostoma</taxon>
    </lineage>
</organism>
<dbReference type="InParanoid" id="C3XY84"/>
<dbReference type="CDD" id="cd00037">
    <property type="entry name" value="CLECT"/>
    <property type="match status" value="1"/>
</dbReference>
<dbReference type="InterPro" id="IPR001304">
    <property type="entry name" value="C-type_lectin-like"/>
</dbReference>
<feature type="compositionally biased region" description="Low complexity" evidence="3">
    <location>
        <begin position="142"/>
        <end position="153"/>
    </location>
</feature>
<proteinExistence type="predicted"/>
<dbReference type="PROSITE" id="PS50041">
    <property type="entry name" value="C_TYPE_LECTIN_2"/>
    <property type="match status" value="1"/>
</dbReference>
<evidence type="ECO:0000256" key="2">
    <source>
        <dbReference type="ARBA" id="ARBA00023157"/>
    </source>
</evidence>
<dbReference type="Gene3D" id="3.10.100.10">
    <property type="entry name" value="Mannose-Binding Protein A, subunit A"/>
    <property type="match status" value="1"/>
</dbReference>
<dbReference type="PANTHER" id="PTHR22799:SF6">
    <property type="entry name" value="C-TYPE LECTIN DOMAIN FAMILY 4 MEMBER M-LIKE"/>
    <property type="match status" value="1"/>
</dbReference>
<sequence>MWRGICYKGFNTVKTFSEAATACREDGGTLTMPQDADTNDFLVSLYKSVSNSWFIWIGLHRQRAEGSFEWVDGSALGDYNSWAPGEPSVSGDCVGYSYLKGEWFNMPCHWNGYFICQVAPGFAVFFCRSAAQMHEQVEPVRTSGPGSGQTSGPPSQPPPVHQPKGASDQQQQDQGASPNTYAEAERVYYTIKDEDLPPSFVGWGGSRSHPRGRWEPAGRRLPIGVVPAGVSAMEISELTITVDALKRDLDSERNLSAALVQCLQERSKTPGK</sequence>
<feature type="domain" description="C-type lectin" evidence="4">
    <location>
        <begin position="2"/>
        <end position="117"/>
    </location>
</feature>
<dbReference type="InterPro" id="IPR016187">
    <property type="entry name" value="CTDL_fold"/>
</dbReference>
<dbReference type="AlphaFoldDB" id="C3XY84"/>
<dbReference type="InterPro" id="IPR016186">
    <property type="entry name" value="C-type_lectin-like/link_sf"/>
</dbReference>
<protein>
    <recommendedName>
        <fullName evidence="4">C-type lectin domain-containing protein</fullName>
    </recommendedName>
</protein>
<dbReference type="SMART" id="SM00034">
    <property type="entry name" value="CLECT"/>
    <property type="match status" value="1"/>
</dbReference>
<dbReference type="EMBL" id="GG666473">
    <property type="protein sequence ID" value="EEN66769.1"/>
    <property type="molecule type" value="Genomic_DNA"/>
</dbReference>